<comment type="similarity">
    <text evidence="1">Belongs to the universal ribosomal protein uL18 family.</text>
</comment>
<keyword evidence="2" id="KW-0699">rRNA-binding</keyword>
<gene>
    <name evidence="6" type="primary">rplR_23</name>
    <name evidence="6" type="ORF">SDC9_67996</name>
</gene>
<dbReference type="PANTHER" id="PTHR12899">
    <property type="entry name" value="39S RIBOSOMAL PROTEIN L18, MITOCHONDRIAL"/>
    <property type="match status" value="1"/>
</dbReference>
<dbReference type="InterPro" id="IPR004389">
    <property type="entry name" value="Ribosomal_uL18_bac-type"/>
</dbReference>
<dbReference type="GO" id="GO:0003735">
    <property type="term" value="F:structural constituent of ribosome"/>
    <property type="evidence" value="ECO:0007669"/>
    <property type="project" value="InterPro"/>
</dbReference>
<dbReference type="InterPro" id="IPR005484">
    <property type="entry name" value="Ribosomal_uL18_bac/plant/anim"/>
</dbReference>
<keyword evidence="5" id="KW-0687">Ribonucleoprotein</keyword>
<comment type="caution">
    <text evidence="6">The sequence shown here is derived from an EMBL/GenBank/DDBJ whole genome shotgun (WGS) entry which is preliminary data.</text>
</comment>
<dbReference type="EMBL" id="VSSQ01003614">
    <property type="protein sequence ID" value="MPM21552.1"/>
    <property type="molecule type" value="Genomic_DNA"/>
</dbReference>
<dbReference type="GO" id="GO:0022625">
    <property type="term" value="C:cytosolic large ribosomal subunit"/>
    <property type="evidence" value="ECO:0007669"/>
    <property type="project" value="TreeGrafter"/>
</dbReference>
<evidence type="ECO:0000256" key="1">
    <source>
        <dbReference type="ARBA" id="ARBA00007116"/>
    </source>
</evidence>
<dbReference type="HAMAP" id="MF_01337_B">
    <property type="entry name" value="Ribosomal_uL18_B"/>
    <property type="match status" value="1"/>
</dbReference>
<protein>
    <submittedName>
        <fullName evidence="6">50S ribosomal protein L18</fullName>
    </submittedName>
</protein>
<evidence type="ECO:0000256" key="4">
    <source>
        <dbReference type="ARBA" id="ARBA00022980"/>
    </source>
</evidence>
<dbReference type="NCBIfam" id="TIGR00060">
    <property type="entry name" value="L18_bact"/>
    <property type="match status" value="1"/>
</dbReference>
<dbReference type="CDD" id="cd00432">
    <property type="entry name" value="Ribosomal_L18_L5e"/>
    <property type="match status" value="1"/>
</dbReference>
<reference evidence="6" key="1">
    <citation type="submission" date="2019-08" db="EMBL/GenBank/DDBJ databases">
        <authorList>
            <person name="Kucharzyk K."/>
            <person name="Murdoch R.W."/>
            <person name="Higgins S."/>
            <person name="Loffler F."/>
        </authorList>
    </citation>
    <scope>NUCLEOTIDE SEQUENCE</scope>
</reference>
<dbReference type="PANTHER" id="PTHR12899:SF3">
    <property type="entry name" value="LARGE RIBOSOMAL SUBUNIT PROTEIN UL18M"/>
    <property type="match status" value="1"/>
</dbReference>
<dbReference type="Gene3D" id="3.30.420.100">
    <property type="match status" value="1"/>
</dbReference>
<evidence type="ECO:0000256" key="2">
    <source>
        <dbReference type="ARBA" id="ARBA00022730"/>
    </source>
</evidence>
<accession>A0A644XZ69</accession>
<name>A0A644XZ69_9ZZZZ</name>
<dbReference type="InterPro" id="IPR057268">
    <property type="entry name" value="Ribosomal_L18"/>
</dbReference>
<organism evidence="6">
    <name type="scientific">bioreactor metagenome</name>
    <dbReference type="NCBI Taxonomy" id="1076179"/>
    <lineage>
        <taxon>unclassified sequences</taxon>
        <taxon>metagenomes</taxon>
        <taxon>ecological metagenomes</taxon>
    </lineage>
</organism>
<dbReference type="FunFam" id="3.30.420.100:FF:000001">
    <property type="entry name" value="50S ribosomal protein L18"/>
    <property type="match status" value="1"/>
</dbReference>
<keyword evidence="4 6" id="KW-0689">Ribosomal protein</keyword>
<dbReference type="AlphaFoldDB" id="A0A644XZ69"/>
<dbReference type="GO" id="GO:0006412">
    <property type="term" value="P:translation"/>
    <property type="evidence" value="ECO:0007669"/>
    <property type="project" value="InterPro"/>
</dbReference>
<dbReference type="SUPFAM" id="SSF53137">
    <property type="entry name" value="Translational machinery components"/>
    <property type="match status" value="1"/>
</dbReference>
<dbReference type="Pfam" id="PF00861">
    <property type="entry name" value="Ribosomal_L18p"/>
    <property type="match status" value="1"/>
</dbReference>
<proteinExistence type="inferred from homology"/>
<keyword evidence="3" id="KW-0694">RNA-binding</keyword>
<sequence>MSKYSRSESRIRRHQRVRKNISGNALRPRLAVFRSLAEIYVQVIDDEQGVTLASASTIDHELREKVKGLKKVEQARLVGELVAKRATGNGVKQVVFDRGGFRFSGRVKALADAAREAGLDF</sequence>
<dbReference type="GO" id="GO:0008097">
    <property type="term" value="F:5S rRNA binding"/>
    <property type="evidence" value="ECO:0007669"/>
    <property type="project" value="TreeGrafter"/>
</dbReference>
<evidence type="ECO:0000256" key="5">
    <source>
        <dbReference type="ARBA" id="ARBA00023274"/>
    </source>
</evidence>
<evidence type="ECO:0000313" key="6">
    <source>
        <dbReference type="EMBL" id="MPM21552.1"/>
    </source>
</evidence>
<evidence type="ECO:0000256" key="3">
    <source>
        <dbReference type="ARBA" id="ARBA00022884"/>
    </source>
</evidence>